<dbReference type="Gene3D" id="1.25.40.390">
    <property type="match status" value="1"/>
</dbReference>
<dbReference type="GO" id="GO:0009279">
    <property type="term" value="C:cell outer membrane"/>
    <property type="evidence" value="ECO:0007669"/>
    <property type="project" value="UniProtKB-SubCell"/>
</dbReference>
<evidence type="ECO:0000259" key="8">
    <source>
        <dbReference type="Pfam" id="PF14322"/>
    </source>
</evidence>
<sequence>MTIIMKQLIKHITLSLAGLSLLAACNKKLDITPEGAPTSGNFWQTSTDAVSGANSMYNLFDDENFYGRGYWWFINASDDMVTGRVKAEGDNIKNFNSNFIGGSYTEGQWKMRYIVIKRANDVITHVPSIDMDEKLKNRLLGEAYFFSGLMYFELAYTYGDARAGVPIVNRDSISGDKPIPRVANVNLVYDYVGKELLKAASLLPYFDTYTADLYGRPHKTAAYAFLSKMFLYKKDYANAEKYADSVILSGKHKLLDNFADVFTIANNWTGEYIWSVYSNAKGQSGWGSILPGVMLENKGWGKYNGWGYYMPTKELYDSYEAGDKRREATILKPGDQFTFFGKDTTYGSTNSLSGYQFRKYMEPFSYAAGAHLSPNGDHPTTDLNLPLIRYAEVLLIKAEAELMQGKNADKEINMIRHRAGLTDVTNADMTELKKQRRSELAGEWANHHFDLVRWGDAQATYAKPLHGFAGTEIWPARNFNPAIHNVWPVPRSEVTSSNGVVKQNVGWE</sequence>
<keyword evidence="3 6" id="KW-0732">Signal</keyword>
<dbReference type="InterPro" id="IPR033985">
    <property type="entry name" value="SusD-like_N"/>
</dbReference>
<dbReference type="InterPro" id="IPR012944">
    <property type="entry name" value="SusD_RagB_dom"/>
</dbReference>
<dbReference type="InterPro" id="IPR011990">
    <property type="entry name" value="TPR-like_helical_dom_sf"/>
</dbReference>
<evidence type="ECO:0000313" key="10">
    <source>
        <dbReference type="Proteomes" id="UP000240978"/>
    </source>
</evidence>
<evidence type="ECO:0000256" key="2">
    <source>
        <dbReference type="ARBA" id="ARBA00006275"/>
    </source>
</evidence>
<feature type="domain" description="SusD-like N-terminal" evidence="8">
    <location>
        <begin position="105"/>
        <end position="231"/>
    </location>
</feature>
<protein>
    <submittedName>
        <fullName evidence="9">Putative outer membrane starch-binding protein</fullName>
    </submittedName>
</protein>
<evidence type="ECO:0000256" key="6">
    <source>
        <dbReference type="SAM" id="SignalP"/>
    </source>
</evidence>
<dbReference type="Proteomes" id="UP000240978">
    <property type="component" value="Unassembled WGS sequence"/>
</dbReference>
<comment type="subcellular location">
    <subcellularLocation>
        <location evidence="1">Cell outer membrane</location>
    </subcellularLocation>
</comment>
<dbReference type="PROSITE" id="PS51257">
    <property type="entry name" value="PROKAR_LIPOPROTEIN"/>
    <property type="match status" value="1"/>
</dbReference>
<dbReference type="EMBL" id="PYGK01000003">
    <property type="protein sequence ID" value="PSL33518.1"/>
    <property type="molecule type" value="Genomic_DNA"/>
</dbReference>
<dbReference type="Pfam" id="PF07980">
    <property type="entry name" value="SusD_RagB"/>
    <property type="match status" value="1"/>
</dbReference>
<dbReference type="CDD" id="cd08977">
    <property type="entry name" value="SusD"/>
    <property type="match status" value="1"/>
</dbReference>
<gene>
    <name evidence="9" type="ORF">CLV42_103501</name>
</gene>
<feature type="chain" id="PRO_5015177121" evidence="6">
    <location>
        <begin position="24"/>
        <end position="508"/>
    </location>
</feature>
<keyword evidence="10" id="KW-1185">Reference proteome</keyword>
<keyword evidence="5" id="KW-0998">Cell outer membrane</keyword>
<comment type="caution">
    <text evidence="9">The sequence shown here is derived from an EMBL/GenBank/DDBJ whole genome shotgun (WGS) entry which is preliminary data.</text>
</comment>
<evidence type="ECO:0000256" key="5">
    <source>
        <dbReference type="ARBA" id="ARBA00023237"/>
    </source>
</evidence>
<evidence type="ECO:0000256" key="1">
    <source>
        <dbReference type="ARBA" id="ARBA00004442"/>
    </source>
</evidence>
<keyword evidence="4" id="KW-0472">Membrane</keyword>
<dbReference type="AlphaFoldDB" id="A0A2P8GHT8"/>
<feature type="domain" description="RagB/SusD" evidence="7">
    <location>
        <begin position="271"/>
        <end position="507"/>
    </location>
</feature>
<evidence type="ECO:0000256" key="4">
    <source>
        <dbReference type="ARBA" id="ARBA00023136"/>
    </source>
</evidence>
<comment type="similarity">
    <text evidence="2">Belongs to the SusD family.</text>
</comment>
<reference evidence="9 10" key="1">
    <citation type="submission" date="2018-03" db="EMBL/GenBank/DDBJ databases">
        <title>Genomic Encyclopedia of Archaeal and Bacterial Type Strains, Phase II (KMG-II): from individual species to whole genera.</title>
        <authorList>
            <person name="Goeker M."/>
        </authorList>
    </citation>
    <scope>NUCLEOTIDE SEQUENCE [LARGE SCALE GENOMIC DNA]</scope>
    <source>
        <strain evidence="9 10">DSM 18107</strain>
    </source>
</reference>
<accession>A0A2P8GHT8</accession>
<dbReference type="SUPFAM" id="SSF48452">
    <property type="entry name" value="TPR-like"/>
    <property type="match status" value="1"/>
</dbReference>
<name>A0A2P8GHT8_9BACT</name>
<evidence type="ECO:0000259" key="7">
    <source>
        <dbReference type="Pfam" id="PF07980"/>
    </source>
</evidence>
<evidence type="ECO:0000256" key="3">
    <source>
        <dbReference type="ARBA" id="ARBA00022729"/>
    </source>
</evidence>
<evidence type="ECO:0000313" key="9">
    <source>
        <dbReference type="EMBL" id="PSL33518.1"/>
    </source>
</evidence>
<dbReference type="Pfam" id="PF14322">
    <property type="entry name" value="SusD-like_3"/>
    <property type="match status" value="1"/>
</dbReference>
<proteinExistence type="inferred from homology"/>
<organism evidence="9 10">
    <name type="scientific">Chitinophaga ginsengisoli</name>
    <dbReference type="NCBI Taxonomy" id="363837"/>
    <lineage>
        <taxon>Bacteria</taxon>
        <taxon>Pseudomonadati</taxon>
        <taxon>Bacteroidota</taxon>
        <taxon>Chitinophagia</taxon>
        <taxon>Chitinophagales</taxon>
        <taxon>Chitinophagaceae</taxon>
        <taxon>Chitinophaga</taxon>
    </lineage>
</organism>
<feature type="signal peptide" evidence="6">
    <location>
        <begin position="1"/>
        <end position="23"/>
    </location>
</feature>